<dbReference type="OMA" id="ERRMCNR"/>
<organism evidence="4 5">
    <name type="scientific">Aspergillus oryzae</name>
    <name type="common">Yellow koji mold</name>
    <dbReference type="NCBI Taxonomy" id="5062"/>
    <lineage>
        <taxon>Eukaryota</taxon>
        <taxon>Fungi</taxon>
        <taxon>Dikarya</taxon>
        <taxon>Ascomycota</taxon>
        <taxon>Pezizomycotina</taxon>
        <taxon>Eurotiomycetes</taxon>
        <taxon>Eurotiomycetidae</taxon>
        <taxon>Eurotiales</taxon>
        <taxon>Aspergillaceae</taxon>
        <taxon>Aspergillus</taxon>
        <taxon>Aspergillus subgen. Circumdati</taxon>
    </lineage>
</organism>
<feature type="compositionally biased region" description="Polar residues" evidence="2">
    <location>
        <begin position="79"/>
        <end position="91"/>
    </location>
</feature>
<evidence type="ECO:0000256" key="2">
    <source>
        <dbReference type="SAM" id="MobiDB-lite"/>
    </source>
</evidence>
<evidence type="ECO:0000313" key="5">
    <source>
        <dbReference type="Proteomes" id="UP000190312"/>
    </source>
</evidence>
<dbReference type="EMBL" id="MKZY01000007">
    <property type="protein sequence ID" value="OOO06723.1"/>
    <property type="molecule type" value="Genomic_DNA"/>
</dbReference>
<feature type="coiled-coil region" evidence="1">
    <location>
        <begin position="206"/>
        <end position="247"/>
    </location>
</feature>
<feature type="coiled-coil region" evidence="1">
    <location>
        <begin position="287"/>
        <end position="314"/>
    </location>
</feature>
<comment type="caution">
    <text evidence="4">The sequence shown here is derived from an EMBL/GenBank/DDBJ whole genome shotgun (WGS) entry which is preliminary data.</text>
</comment>
<feature type="compositionally biased region" description="Low complexity" evidence="2">
    <location>
        <begin position="1"/>
        <end position="24"/>
    </location>
</feature>
<protein>
    <submittedName>
        <fullName evidence="3">Unnamed protein product</fullName>
    </submittedName>
</protein>
<reference evidence="3" key="2">
    <citation type="submission" date="2023-04" db="EMBL/GenBank/DDBJ databases">
        <title>Aspergillus oryzae NBRC 4228.</title>
        <authorList>
            <person name="Ichikawa N."/>
            <person name="Sato H."/>
            <person name="Tonouchi N."/>
        </authorList>
    </citation>
    <scope>NUCLEOTIDE SEQUENCE</scope>
    <source>
        <strain evidence="3">NBRC 4228</strain>
    </source>
</reference>
<proteinExistence type="predicted"/>
<dbReference type="OrthoDB" id="4504003at2759"/>
<evidence type="ECO:0000313" key="4">
    <source>
        <dbReference type="EMBL" id="OOO06723.1"/>
    </source>
</evidence>
<sequence length="338" mass="37691">MTPFQNQPVPVQQQGQNHVNGQPNMAAQFPHHGNRPMTQVDMTALQVLNTFYATRAQQLVPDTMAQQQAGMAAPPRQGVNSANVSGAQQAPGTMAQPPTGMAAPHGKSVNLINGIVQQQVPSTMVPLQAGIAGPYGPPVYPINAVPQQEVHGTMVPLQTGIAPQYQHGTHLPPSQGLQFSPQQHARMVQIKEERMKEAQLLEQNVMAKVNQKVAEVNQKNEMLHQKIEEVCQENKQLRQGMQSFKRRTERRMCNRIKGVEKRAVERITHDVQQKINLWLQSSEAVRSPGLQAEIKELTSALSKAERRIQDLEGWAVLGRRFLYEVFFSEPQGYVEEES</sequence>
<feature type="region of interest" description="Disordered" evidence="2">
    <location>
        <begin position="67"/>
        <end position="106"/>
    </location>
</feature>
<feature type="region of interest" description="Disordered" evidence="2">
    <location>
        <begin position="1"/>
        <end position="33"/>
    </location>
</feature>
<gene>
    <name evidence="3" type="ORF">Aory04_000285800</name>
    <name evidence="4" type="ORF">OAory_01089260</name>
</gene>
<dbReference type="Proteomes" id="UP001165205">
    <property type="component" value="Unassembled WGS sequence"/>
</dbReference>
<accession>A0A1S9DCB4</accession>
<reference evidence="4 5" key="1">
    <citation type="submission" date="2016-10" db="EMBL/GenBank/DDBJ databases">
        <title>Genome sequencing of Aspergillus oryzae BCC7051.</title>
        <authorList>
            <person name="Thammarongtham C."/>
            <person name="Vorapreeda T."/>
            <person name="Nookaew I."/>
            <person name="Srisuk T."/>
            <person name="Land M."/>
            <person name="Jeennor S."/>
            <person name="Laoteng K."/>
        </authorList>
    </citation>
    <scope>NUCLEOTIDE SEQUENCE [LARGE SCALE GENOMIC DNA]</scope>
    <source>
        <strain evidence="4 5">BCC7051</strain>
    </source>
</reference>
<feature type="compositionally biased region" description="Low complexity" evidence="2">
    <location>
        <begin position="67"/>
        <end position="78"/>
    </location>
</feature>
<dbReference type="Proteomes" id="UP000190312">
    <property type="component" value="Unassembled WGS sequence"/>
</dbReference>
<name>A0A1S9DCB4_ASPOZ</name>
<dbReference type="AlphaFoldDB" id="A0A1S9DCB4"/>
<keyword evidence="1" id="KW-0175">Coiled coil</keyword>
<dbReference type="EMBL" id="BSYA01000022">
    <property type="protein sequence ID" value="GMG25932.1"/>
    <property type="molecule type" value="Genomic_DNA"/>
</dbReference>
<evidence type="ECO:0000256" key="1">
    <source>
        <dbReference type="SAM" id="Coils"/>
    </source>
</evidence>
<evidence type="ECO:0000313" key="3">
    <source>
        <dbReference type="EMBL" id="GMG25932.1"/>
    </source>
</evidence>
<dbReference type="VEuPathDB" id="FungiDB:AO090011000228"/>